<evidence type="ECO:0000256" key="3">
    <source>
        <dbReference type="ARBA" id="ARBA00022658"/>
    </source>
</evidence>
<keyword evidence="3" id="KW-0344">Guanine-nucleotide releasing factor</keyword>
<dbReference type="PROSITE" id="PS50003">
    <property type="entry name" value="PH_DOMAIN"/>
    <property type="match status" value="2"/>
</dbReference>
<keyword evidence="13" id="KW-1185">Reference proteome</keyword>
<evidence type="ECO:0000256" key="1">
    <source>
        <dbReference type="ARBA" id="ARBA00004245"/>
    </source>
</evidence>
<proteinExistence type="predicted"/>
<evidence type="ECO:0000259" key="11">
    <source>
        <dbReference type="PROSITE" id="PS50010"/>
    </source>
</evidence>
<dbReference type="RefSeq" id="XP_030633737.1">
    <property type="nucleotide sequence ID" value="XM_030777877.1"/>
</dbReference>
<dbReference type="GO" id="GO:0005856">
    <property type="term" value="C:cytoskeleton"/>
    <property type="evidence" value="ECO:0007669"/>
    <property type="project" value="UniProtKB-SubCell"/>
</dbReference>
<dbReference type="InterPro" id="IPR017455">
    <property type="entry name" value="Znf_FYVE-rel"/>
</dbReference>
<dbReference type="OrthoDB" id="245697at2759"/>
<feature type="domain" description="DH" evidence="11">
    <location>
        <begin position="930"/>
        <end position="1096"/>
    </location>
</feature>
<feature type="region of interest" description="Disordered" evidence="9">
    <location>
        <begin position="554"/>
        <end position="576"/>
    </location>
</feature>
<dbReference type="CTD" id="101884144"/>
<evidence type="ECO:0000256" key="8">
    <source>
        <dbReference type="PROSITE-ProRule" id="PRU00091"/>
    </source>
</evidence>
<evidence type="ECO:0000256" key="2">
    <source>
        <dbReference type="ARBA" id="ARBA00022490"/>
    </source>
</evidence>
<keyword evidence="4" id="KW-0479">Metal-binding</keyword>
<evidence type="ECO:0000256" key="4">
    <source>
        <dbReference type="ARBA" id="ARBA00022723"/>
    </source>
</evidence>
<dbReference type="Pfam" id="PF00621">
    <property type="entry name" value="RhoGEF"/>
    <property type="match status" value="1"/>
</dbReference>
<dbReference type="InterPro" id="IPR051092">
    <property type="entry name" value="FYVE_RhoGEF_PH"/>
</dbReference>
<dbReference type="Pfam" id="PF00169">
    <property type="entry name" value="PH"/>
    <property type="match status" value="2"/>
</dbReference>
<feature type="region of interest" description="Disordered" evidence="9">
    <location>
        <begin position="153"/>
        <end position="179"/>
    </location>
</feature>
<dbReference type="PANTHER" id="PTHR12673:SF13">
    <property type="entry name" value="FYVE, RHOGEF AND PH DOMAIN-CONTAINING PROTEIN 5"/>
    <property type="match status" value="1"/>
</dbReference>
<feature type="compositionally biased region" description="Polar residues" evidence="9">
    <location>
        <begin position="497"/>
        <end position="515"/>
    </location>
</feature>
<evidence type="ECO:0000259" key="12">
    <source>
        <dbReference type="PROSITE" id="PS50178"/>
    </source>
</evidence>
<feature type="compositionally biased region" description="Low complexity" evidence="9">
    <location>
        <begin position="438"/>
        <end position="448"/>
    </location>
</feature>
<dbReference type="InterPro" id="IPR013083">
    <property type="entry name" value="Znf_RING/FYVE/PHD"/>
</dbReference>
<feature type="compositionally biased region" description="Low complexity" evidence="9">
    <location>
        <begin position="728"/>
        <end position="740"/>
    </location>
</feature>
<feature type="domain" description="PH" evidence="10">
    <location>
        <begin position="1357"/>
        <end position="1451"/>
    </location>
</feature>
<dbReference type="PANTHER" id="PTHR12673">
    <property type="entry name" value="FACIOGENITAL DYSPLASIA PROTEIN"/>
    <property type="match status" value="1"/>
</dbReference>
<dbReference type="Gene3D" id="3.30.40.10">
    <property type="entry name" value="Zinc/RING finger domain, C3HC4 (zinc finger)"/>
    <property type="match status" value="1"/>
</dbReference>
<keyword evidence="2" id="KW-0963">Cytoplasm</keyword>
<dbReference type="GO" id="GO:0005737">
    <property type="term" value="C:cytoplasm"/>
    <property type="evidence" value="ECO:0007669"/>
    <property type="project" value="TreeGrafter"/>
</dbReference>
<keyword evidence="7" id="KW-0206">Cytoskeleton</keyword>
<dbReference type="GeneID" id="115814905"/>
<dbReference type="Proteomes" id="UP000504632">
    <property type="component" value="Chromosome 6"/>
</dbReference>
<keyword evidence="5 8" id="KW-0863">Zinc-finger</keyword>
<evidence type="ECO:0000313" key="14">
    <source>
        <dbReference type="RefSeq" id="XP_030633737.1"/>
    </source>
</evidence>
<gene>
    <name evidence="14" type="primary">fgd5b</name>
</gene>
<keyword evidence="6" id="KW-0862">Zinc</keyword>
<reference evidence="14" key="1">
    <citation type="submission" date="2025-08" db="UniProtKB">
        <authorList>
            <consortium name="RefSeq"/>
        </authorList>
    </citation>
    <scope>IDENTIFICATION</scope>
</reference>
<evidence type="ECO:0000256" key="7">
    <source>
        <dbReference type="ARBA" id="ARBA00023212"/>
    </source>
</evidence>
<feature type="compositionally biased region" description="Acidic residues" evidence="9">
    <location>
        <begin position="324"/>
        <end position="335"/>
    </location>
</feature>
<dbReference type="InterPro" id="IPR001849">
    <property type="entry name" value="PH_domain"/>
</dbReference>
<evidence type="ECO:0000256" key="5">
    <source>
        <dbReference type="ARBA" id="ARBA00022771"/>
    </source>
</evidence>
<feature type="compositionally biased region" description="Basic and acidic residues" evidence="9">
    <location>
        <begin position="81"/>
        <end position="102"/>
    </location>
</feature>
<dbReference type="GO" id="GO:0008270">
    <property type="term" value="F:zinc ion binding"/>
    <property type="evidence" value="ECO:0007669"/>
    <property type="project" value="UniProtKB-KW"/>
</dbReference>
<name>A0A6J2VNU6_CHACN</name>
<dbReference type="InterPro" id="IPR000219">
    <property type="entry name" value="DH_dom"/>
</dbReference>
<dbReference type="SMART" id="SM00325">
    <property type="entry name" value="RhoGEF"/>
    <property type="match status" value="1"/>
</dbReference>
<evidence type="ECO:0000256" key="9">
    <source>
        <dbReference type="SAM" id="MobiDB-lite"/>
    </source>
</evidence>
<feature type="compositionally biased region" description="Polar residues" evidence="9">
    <location>
        <begin position="408"/>
        <end position="418"/>
    </location>
</feature>
<dbReference type="Pfam" id="PF01363">
    <property type="entry name" value="FYVE"/>
    <property type="match status" value="1"/>
</dbReference>
<accession>A0A6J2VNU6</accession>
<dbReference type="InterPro" id="IPR035899">
    <property type="entry name" value="DBL_dom_sf"/>
</dbReference>
<dbReference type="SMART" id="SM00233">
    <property type="entry name" value="PH"/>
    <property type="match status" value="2"/>
</dbReference>
<protein>
    <submittedName>
        <fullName evidence="14">FYVE, RhoGEF and PH domain-containing protein 5b isoform X1</fullName>
    </submittedName>
</protein>
<dbReference type="SMART" id="SM00064">
    <property type="entry name" value="FYVE"/>
    <property type="match status" value="1"/>
</dbReference>
<dbReference type="InterPro" id="IPR000306">
    <property type="entry name" value="Znf_FYVE"/>
</dbReference>
<dbReference type="InterPro" id="IPR011993">
    <property type="entry name" value="PH-like_dom_sf"/>
</dbReference>
<dbReference type="InParanoid" id="A0A6J2VNU6"/>
<dbReference type="SUPFAM" id="SSF48065">
    <property type="entry name" value="DBL homology domain (DH-domain)"/>
    <property type="match status" value="1"/>
</dbReference>
<dbReference type="CDD" id="cd00160">
    <property type="entry name" value="RhoGEF"/>
    <property type="match status" value="1"/>
</dbReference>
<evidence type="ECO:0000256" key="6">
    <source>
        <dbReference type="ARBA" id="ARBA00022833"/>
    </source>
</evidence>
<feature type="region of interest" description="Disordered" evidence="9">
    <location>
        <begin position="318"/>
        <end position="534"/>
    </location>
</feature>
<comment type="subcellular location">
    <subcellularLocation>
        <location evidence="1">Cytoplasm</location>
        <location evidence="1">Cytoskeleton</location>
    </subcellularLocation>
</comment>
<dbReference type="SUPFAM" id="SSF50729">
    <property type="entry name" value="PH domain-like"/>
    <property type="match status" value="2"/>
</dbReference>
<organism evidence="13 14">
    <name type="scientific">Chanos chanos</name>
    <name type="common">Milkfish</name>
    <name type="synonym">Mugil chanos</name>
    <dbReference type="NCBI Taxonomy" id="29144"/>
    <lineage>
        <taxon>Eukaryota</taxon>
        <taxon>Metazoa</taxon>
        <taxon>Chordata</taxon>
        <taxon>Craniata</taxon>
        <taxon>Vertebrata</taxon>
        <taxon>Euteleostomi</taxon>
        <taxon>Actinopterygii</taxon>
        <taxon>Neopterygii</taxon>
        <taxon>Teleostei</taxon>
        <taxon>Ostariophysi</taxon>
        <taxon>Gonorynchiformes</taxon>
        <taxon>Chanidae</taxon>
        <taxon>Chanos</taxon>
    </lineage>
</organism>
<evidence type="ECO:0000259" key="10">
    <source>
        <dbReference type="PROSITE" id="PS50003"/>
    </source>
</evidence>
<dbReference type="Gene3D" id="1.20.900.10">
    <property type="entry name" value="Dbl homology (DH) domain"/>
    <property type="match status" value="1"/>
</dbReference>
<evidence type="ECO:0000313" key="13">
    <source>
        <dbReference type="Proteomes" id="UP000504632"/>
    </source>
</evidence>
<dbReference type="PROSITE" id="PS50178">
    <property type="entry name" value="ZF_FYVE"/>
    <property type="match status" value="1"/>
</dbReference>
<feature type="region of interest" description="Disordered" evidence="9">
    <location>
        <begin position="37"/>
        <end position="122"/>
    </location>
</feature>
<feature type="compositionally biased region" description="Polar residues" evidence="9">
    <location>
        <begin position="449"/>
        <end position="458"/>
    </location>
</feature>
<dbReference type="CDD" id="cd13237">
    <property type="entry name" value="PH2_FGD5_FGD6"/>
    <property type="match status" value="1"/>
</dbReference>
<feature type="compositionally biased region" description="Acidic residues" evidence="9">
    <location>
        <begin position="366"/>
        <end position="388"/>
    </location>
</feature>
<dbReference type="Gene3D" id="2.30.29.30">
    <property type="entry name" value="Pleckstrin-homology domain (PH domain)/Phosphotyrosine-binding domain (PTB)"/>
    <property type="match status" value="2"/>
</dbReference>
<feature type="domain" description="PH" evidence="10">
    <location>
        <begin position="1125"/>
        <end position="1219"/>
    </location>
</feature>
<dbReference type="PROSITE" id="PS50010">
    <property type="entry name" value="DH_2"/>
    <property type="match status" value="1"/>
</dbReference>
<feature type="domain" description="FYVE-type" evidence="12">
    <location>
        <begin position="1252"/>
        <end position="1311"/>
    </location>
</feature>
<dbReference type="GO" id="GO:0005085">
    <property type="term" value="F:guanyl-nucleotide exchange factor activity"/>
    <property type="evidence" value="ECO:0007669"/>
    <property type="project" value="UniProtKB-KW"/>
</dbReference>
<sequence length="1452" mass="162060">MFWEIQRTYLRKPPLAPRPHVEALFLPQGQLTKILPRKRCPERAEKPVISTKPIMLHSQPASASPRRLTKHSTRQPSKQPQHREHNQEEGLTRREDSEKGEGLELWGGTEPREYSDGWDGSEQEEMFGYGEELVQENELENDGYQFHLSEGLELSAPQGGGTEEQMGEEDAEEEREKRHPWGVAKCVNAPLDKVFEFRFKVRQRATDNSDVLVKVCPKEIYHTDRVLTDGGSGERDFRGGMLRESAFAKELFADRKNSNVVFTNVFCTNGISACGTGSDPVCSCGEHADEMYPDVCDAGEALADTDGLSECYLYEQTEISRTSEEEEEEEEEGGEDVYHGDVTMSSGEEGSDATDESAALQGSSSSDEEDAGGLEEREEEKDEDEETAESSLSDDTSAAGRRDCSAVSEGTSQNSTCSEVLECSSPDREPGIRRRRSGSAPPSSVSQPMSVNETASETSSDDGLGRGTRPDWWNTPGDHETEQACLSESGPDEPEPNLTSDPSSTPEQSVVTPDSQHGDKGQRSPRMGIPEAGRPEVVTVERCGVQQTGFSMATVSSEERGTDEEVSTKKSREDEDFLQRRKCHMSRSVSSEMSANVQGLYSGPDLPLSIGRASSRARCFLLHPRSYSTEHCFPRDDTPTLIGLSRCLSHDSSHPSADLDEPTTVEIPPPFELSSITKRPIRKSSPALPNELIGSCRKVDLGFKRYFLPLRFRKKSGRRSVTEDRLVSSRSSSESSPQGSYQRLDLDRHSTDSPEVVRTQNSKPPQCHASFLLYKYGKSGGVSVVTDTPLADRPLVEVGLDNQISSFRPLLISKPRSLSVPNADCSEYENVLVSSPHYENVQPQAGSAGGPSLRNVSSANDTDGYVDMCSIPGFQRKNQTSEQETESAYTICSPAIRPDGTVGVSVGVVNTNKEEGRTPKTRRQTLGCSRAFYSAKELCDSEREHVKILTLLQQAVSEDEGMMTLFPELPEIYSLHQDVHTQLEKRMAEWDQNERISDIILEKRAGFATFSTYISHYDNRISQLEQRQGEESSFNSTLRSADTLGQWLLQVIVRVIKYHVLLTDYLNNLSPDSSEYQSTQVVVQLLSDIVDQANDKLKDGENLLRLVHIEHSVLGQKDLLHPGRVFVKEGTLMKVSKKCRQPRHLFLMNDVMLYTYPQQDGKYRLINTLTLTGMEVTKPVVENVQNALRIEVKELTITLSASSCIERDDWYLSINRTLADHASVPGALIGCSEVWGVDSLCLGENAPPLLPVSQVTVCMSCSAHFSLTHRRHHCHACGKVVCRNCCKNKFALKYMKNRKAKVCDHCFSQLCKQEGDIIEITESPSRPLSAVFQNIHPTNLWRSRRGHASFCQEMSSEGVMSGTLQRSKNRKRSWRRLWFLLKDKVLYTYHQPEEKVASECLPLLGFSVTSDSGTDSSVFQLYHKTTLYYTFKAQDTHTAQRWVSAMEEATVL</sequence>
<feature type="region of interest" description="Disordered" evidence="9">
    <location>
        <begin position="719"/>
        <end position="763"/>
    </location>
</feature>
<feature type="compositionally biased region" description="Basic and acidic residues" evidence="9">
    <location>
        <begin position="566"/>
        <end position="576"/>
    </location>
</feature>